<dbReference type="Gene3D" id="3.30.505.50">
    <property type="entry name" value="Sigma 54 modulation/S30EA ribosomal protein, C-terminal domain"/>
    <property type="match status" value="1"/>
</dbReference>
<comment type="caution">
    <text evidence="4">The sequence shown here is derived from an EMBL/GenBank/DDBJ whole genome shotgun (WGS) entry which is preliminary data.</text>
</comment>
<comment type="function">
    <text evidence="2">Required for dimerization of active 70S ribosomes into 100S ribosomes in stationary phase; 100S ribosomes are translationally inactive and sometimes present during exponential growth.</text>
</comment>
<proteinExistence type="inferred from homology"/>
<evidence type="ECO:0000313" key="4">
    <source>
        <dbReference type="EMBL" id="MBC8569797.1"/>
    </source>
</evidence>
<dbReference type="InterPro" id="IPR036567">
    <property type="entry name" value="RHF-like"/>
</dbReference>
<evidence type="ECO:0000256" key="1">
    <source>
        <dbReference type="ARBA" id="ARBA00022845"/>
    </source>
</evidence>
<dbReference type="HAMAP" id="MF_00839">
    <property type="entry name" value="HPF"/>
    <property type="match status" value="1"/>
</dbReference>
<dbReference type="InterPro" id="IPR032528">
    <property type="entry name" value="Ribosom_S30AE_C"/>
</dbReference>
<dbReference type="InterPro" id="IPR003489">
    <property type="entry name" value="RHF/RaiA"/>
</dbReference>
<dbReference type="InterPro" id="IPR034694">
    <property type="entry name" value="HPF_long/plastid"/>
</dbReference>
<accession>A0A926E9H5</accession>
<comment type="subcellular location">
    <subcellularLocation>
        <location evidence="2">Cytoplasm</location>
    </subcellularLocation>
</comment>
<dbReference type="RefSeq" id="WP_262396884.1">
    <property type="nucleotide sequence ID" value="NZ_JACRTC010000001.1"/>
</dbReference>
<gene>
    <name evidence="4" type="primary">raiA</name>
    <name evidence="2" type="synonym">hpf</name>
    <name evidence="4" type="ORF">H8709_03020</name>
</gene>
<protein>
    <recommendedName>
        <fullName evidence="2">Ribosome hibernation promoting factor</fullName>
        <shortName evidence="2">HPF</shortName>
    </recommendedName>
</protein>
<dbReference type="NCBIfam" id="TIGR00741">
    <property type="entry name" value="yfiA"/>
    <property type="match status" value="1"/>
</dbReference>
<evidence type="ECO:0000313" key="5">
    <source>
        <dbReference type="Proteomes" id="UP000660861"/>
    </source>
</evidence>
<dbReference type="PANTHER" id="PTHR33231:SF1">
    <property type="entry name" value="30S RIBOSOMAL PROTEIN"/>
    <property type="match status" value="1"/>
</dbReference>
<dbReference type="EMBL" id="JACRTC010000001">
    <property type="protein sequence ID" value="MBC8569797.1"/>
    <property type="molecule type" value="Genomic_DNA"/>
</dbReference>
<name>A0A926E9H5_9FIRM</name>
<evidence type="ECO:0000259" key="3">
    <source>
        <dbReference type="Pfam" id="PF16321"/>
    </source>
</evidence>
<keyword evidence="5" id="KW-1185">Reference proteome</keyword>
<dbReference type="CDD" id="cd00552">
    <property type="entry name" value="RaiA"/>
    <property type="match status" value="1"/>
</dbReference>
<dbReference type="Gene3D" id="3.30.160.100">
    <property type="entry name" value="Ribosome hibernation promotion factor-like"/>
    <property type="match status" value="1"/>
</dbReference>
<comment type="similarity">
    <text evidence="2">Belongs to the HPF/YfiA ribosome-associated protein family. Long HPF subfamily.</text>
</comment>
<dbReference type="Pfam" id="PF16321">
    <property type="entry name" value="Ribosom_S30AE_C"/>
    <property type="match status" value="1"/>
</dbReference>
<dbReference type="Proteomes" id="UP000660861">
    <property type="component" value="Unassembled WGS sequence"/>
</dbReference>
<dbReference type="GO" id="GO:0022627">
    <property type="term" value="C:cytosolic small ribosomal subunit"/>
    <property type="evidence" value="ECO:0007669"/>
    <property type="project" value="TreeGrafter"/>
</dbReference>
<dbReference type="GO" id="GO:0043024">
    <property type="term" value="F:ribosomal small subunit binding"/>
    <property type="evidence" value="ECO:0007669"/>
    <property type="project" value="TreeGrafter"/>
</dbReference>
<keyword evidence="2" id="KW-0963">Cytoplasm</keyword>
<feature type="domain" description="Sigma 54 modulation/S30EA ribosomal protein C-terminal" evidence="3">
    <location>
        <begin position="112"/>
        <end position="167"/>
    </location>
</feature>
<dbReference type="Pfam" id="PF02482">
    <property type="entry name" value="Ribosomal_S30AE"/>
    <property type="match status" value="1"/>
</dbReference>
<dbReference type="AlphaFoldDB" id="A0A926E9H5"/>
<dbReference type="SUPFAM" id="SSF69754">
    <property type="entry name" value="Ribosome binding protein Y (YfiA homologue)"/>
    <property type="match status" value="1"/>
</dbReference>
<keyword evidence="1 2" id="KW-0810">Translation regulation</keyword>
<evidence type="ECO:0000256" key="2">
    <source>
        <dbReference type="HAMAP-Rule" id="MF_00839"/>
    </source>
</evidence>
<organism evidence="4 5">
    <name type="scientific">Zongyangia hominis</name>
    <dbReference type="NCBI Taxonomy" id="2763677"/>
    <lineage>
        <taxon>Bacteria</taxon>
        <taxon>Bacillati</taxon>
        <taxon>Bacillota</taxon>
        <taxon>Clostridia</taxon>
        <taxon>Eubacteriales</taxon>
        <taxon>Oscillospiraceae</taxon>
        <taxon>Zongyangia</taxon>
    </lineage>
</organism>
<comment type="subunit">
    <text evidence="2">Interacts with 100S ribosomes.</text>
</comment>
<dbReference type="PANTHER" id="PTHR33231">
    <property type="entry name" value="30S RIBOSOMAL PROTEIN"/>
    <property type="match status" value="1"/>
</dbReference>
<dbReference type="GO" id="GO:0045900">
    <property type="term" value="P:negative regulation of translational elongation"/>
    <property type="evidence" value="ECO:0007669"/>
    <property type="project" value="TreeGrafter"/>
</dbReference>
<sequence length="175" mass="20680">MNITINARRVTINDSFKARVEKKLKKLDRFFDQDAVAVVTVSRERDRETVEVTIRAAYMVFRAEETTRDMFDSLEVVVDSLVRQIVKNKSRLEKRLRVDAFAPEYQDAVEQEDFRVVKTKRFAIKPMSVDEAILQMNLLEHEFFMFRNDDTSDICVVYRRKNGDYGLIEPEIEEE</sequence>
<dbReference type="InterPro" id="IPR050574">
    <property type="entry name" value="HPF/YfiA_ribosome-assoc"/>
</dbReference>
<dbReference type="InterPro" id="IPR038416">
    <property type="entry name" value="Ribosom_S30AE_C_sf"/>
</dbReference>
<reference evidence="4" key="1">
    <citation type="submission" date="2020-08" db="EMBL/GenBank/DDBJ databases">
        <title>Genome public.</title>
        <authorList>
            <person name="Liu C."/>
            <person name="Sun Q."/>
        </authorList>
    </citation>
    <scope>NUCLEOTIDE SEQUENCE</scope>
    <source>
        <strain evidence="4">NSJ-54</strain>
    </source>
</reference>